<dbReference type="Proteomes" id="UP000184609">
    <property type="component" value="Unassembled WGS sequence"/>
</dbReference>
<dbReference type="PANTHER" id="PTHR44858:SF1">
    <property type="entry name" value="UDP-N-ACETYLGLUCOSAMINE--PEPTIDE N-ACETYLGLUCOSAMINYLTRANSFERASE SPINDLY-RELATED"/>
    <property type="match status" value="1"/>
</dbReference>
<keyword evidence="2 3" id="KW-0802">TPR repeat</keyword>
<dbReference type="PROSITE" id="PS50005">
    <property type="entry name" value="TPR"/>
    <property type="match status" value="1"/>
</dbReference>
<proteinExistence type="predicted"/>
<dbReference type="EMBL" id="FRXN01000001">
    <property type="protein sequence ID" value="SHO60385.1"/>
    <property type="molecule type" value="Genomic_DNA"/>
</dbReference>
<gene>
    <name evidence="4" type="ORF">SAMN04488108_0761</name>
</gene>
<reference evidence="5" key="1">
    <citation type="submission" date="2016-12" db="EMBL/GenBank/DDBJ databases">
        <authorList>
            <person name="Varghese N."/>
            <person name="Submissions S."/>
        </authorList>
    </citation>
    <scope>NUCLEOTIDE SEQUENCE [LARGE SCALE GENOMIC DNA]</scope>
    <source>
        <strain evidence="5">DSM 25035</strain>
    </source>
</reference>
<dbReference type="InterPro" id="IPR011990">
    <property type="entry name" value="TPR-like_helical_dom_sf"/>
</dbReference>
<dbReference type="AlphaFoldDB" id="A0A1M7Z687"/>
<organism evidence="4 5">
    <name type="scientific">Algoriphagus zhangzhouensis</name>
    <dbReference type="NCBI Taxonomy" id="1073327"/>
    <lineage>
        <taxon>Bacteria</taxon>
        <taxon>Pseudomonadati</taxon>
        <taxon>Bacteroidota</taxon>
        <taxon>Cytophagia</taxon>
        <taxon>Cytophagales</taxon>
        <taxon>Cyclobacteriaceae</taxon>
        <taxon>Algoriphagus</taxon>
    </lineage>
</organism>
<evidence type="ECO:0000313" key="5">
    <source>
        <dbReference type="Proteomes" id="UP000184609"/>
    </source>
</evidence>
<dbReference type="Pfam" id="PF13181">
    <property type="entry name" value="TPR_8"/>
    <property type="match status" value="3"/>
</dbReference>
<dbReference type="SUPFAM" id="SSF48452">
    <property type="entry name" value="TPR-like"/>
    <property type="match status" value="1"/>
</dbReference>
<sequence length="402" mass="45110">MKKLILSMVLVGATTIAFGQKKVVRSAEKNFKSGDLATALSEINAATQDSETGSDPETYLIKAQIELKMFGSDSSNTMETLEKGVASLATFNEAFEMAGGDKTSGVGEDIYKDDMTGVPDNLRPYSIMTLKNTSFDKAINQYNVDDFEMAYEFFNLAGEIDPTDTTIHYNAAYLANELGKYEEAKKHFNLLLEIPEYNKLNTYYFLVQILSGEDKNPEAAYDVIMAAREDYPSDKILAEYEIQLLLQLNKMDEAMAQIKEALANDPNNTSILLRSGYLKEQSGDVDGALADYKKSVEVDPNFYEGNYYAGALLLEKSREILAELNSLSDDEWEKRSASMGEEANQHYAEAVTYFEKSLELKPEDTDIMGILYQIHTRLKNDAEAEKYNNKLVELLGPNWQDN</sequence>
<dbReference type="RefSeq" id="WP_073570399.1">
    <property type="nucleotide sequence ID" value="NZ_FRXN01000001.1"/>
</dbReference>
<keyword evidence="1" id="KW-0677">Repeat</keyword>
<dbReference type="Pfam" id="PF13432">
    <property type="entry name" value="TPR_16"/>
    <property type="match status" value="1"/>
</dbReference>
<name>A0A1M7Z687_9BACT</name>
<dbReference type="InterPro" id="IPR050498">
    <property type="entry name" value="Ycf3"/>
</dbReference>
<dbReference type="PANTHER" id="PTHR44858">
    <property type="entry name" value="TETRATRICOPEPTIDE REPEAT PROTEIN 6"/>
    <property type="match status" value="1"/>
</dbReference>
<evidence type="ECO:0000256" key="1">
    <source>
        <dbReference type="ARBA" id="ARBA00022737"/>
    </source>
</evidence>
<keyword evidence="5" id="KW-1185">Reference proteome</keyword>
<feature type="repeat" description="TPR" evidence="3">
    <location>
        <begin position="269"/>
        <end position="302"/>
    </location>
</feature>
<dbReference type="STRING" id="1073327.SAMN04488108_0761"/>
<dbReference type="InterPro" id="IPR019734">
    <property type="entry name" value="TPR_rpt"/>
</dbReference>
<dbReference type="Gene3D" id="1.25.40.10">
    <property type="entry name" value="Tetratricopeptide repeat domain"/>
    <property type="match status" value="2"/>
</dbReference>
<dbReference type="OrthoDB" id="739506at2"/>
<protein>
    <submittedName>
        <fullName evidence="4">Tetratricopeptide repeat-containing protein</fullName>
    </submittedName>
</protein>
<dbReference type="SMART" id="SM00028">
    <property type="entry name" value="TPR"/>
    <property type="match status" value="4"/>
</dbReference>
<evidence type="ECO:0000313" key="4">
    <source>
        <dbReference type="EMBL" id="SHO60385.1"/>
    </source>
</evidence>
<evidence type="ECO:0000256" key="2">
    <source>
        <dbReference type="ARBA" id="ARBA00022803"/>
    </source>
</evidence>
<accession>A0A1M7Z687</accession>
<evidence type="ECO:0000256" key="3">
    <source>
        <dbReference type="PROSITE-ProRule" id="PRU00339"/>
    </source>
</evidence>